<comment type="caution">
    <text evidence="1">The sequence shown here is derived from an EMBL/GenBank/DDBJ whole genome shotgun (WGS) entry which is preliminary data.</text>
</comment>
<dbReference type="Pfam" id="PF14196">
    <property type="entry name" value="ATC_hydrolase"/>
    <property type="match status" value="1"/>
</dbReference>
<protein>
    <submittedName>
        <fullName evidence="1">L-2-amino-thiazoline-4-carboxylic acid hydrolase</fullName>
    </submittedName>
</protein>
<sequence length="232" mass="26361">MKLENLKNYGVGLSRQLSALPSEVKKSVARLGTEIIFDEVGFMRIPKLIVIYFAEKRRMKRVDLSPVKEMGLDDEQFIREQITLAAVFSAIKRTAGADKANEIIRLLSERIGGDTLEYVMPAPDDFLEFKNPFHAFRDYLTSVAEGDNREGCHRVEIVENTGDNFQMNITYCVWYDIYRRLGVPEACLVSCYSDEVLLPNYLKPLGARFVRTGTIAGGAPVCDFRFERTAKK</sequence>
<evidence type="ECO:0000313" key="2">
    <source>
        <dbReference type="Proteomes" id="UP000809273"/>
    </source>
</evidence>
<dbReference type="EMBL" id="JAFGIX010000042">
    <property type="protein sequence ID" value="MBN1573207.1"/>
    <property type="molecule type" value="Genomic_DNA"/>
</dbReference>
<gene>
    <name evidence="1" type="ORF">JW984_08440</name>
</gene>
<dbReference type="AlphaFoldDB" id="A0A9D8KFG9"/>
<accession>A0A9D8KFG9</accession>
<keyword evidence="1" id="KW-0378">Hydrolase</keyword>
<name>A0A9D8KFG9_9DELT</name>
<evidence type="ECO:0000313" key="1">
    <source>
        <dbReference type="EMBL" id="MBN1573207.1"/>
    </source>
</evidence>
<dbReference type="Proteomes" id="UP000809273">
    <property type="component" value="Unassembled WGS sequence"/>
</dbReference>
<dbReference type="GO" id="GO:0016787">
    <property type="term" value="F:hydrolase activity"/>
    <property type="evidence" value="ECO:0007669"/>
    <property type="project" value="UniProtKB-KW"/>
</dbReference>
<dbReference type="InterPro" id="IPR026002">
    <property type="entry name" value="ATC_hydrolase-like"/>
</dbReference>
<reference evidence="1" key="2">
    <citation type="submission" date="2021-01" db="EMBL/GenBank/DDBJ databases">
        <authorList>
            <person name="Hahn C.R."/>
            <person name="Youssef N.H."/>
            <person name="Elshahed M."/>
        </authorList>
    </citation>
    <scope>NUCLEOTIDE SEQUENCE</scope>
    <source>
        <strain evidence="1">Zod_Metabat.24</strain>
    </source>
</reference>
<reference evidence="1" key="1">
    <citation type="journal article" date="2021" name="Environ. Microbiol.">
        <title>Genomic characterization of three novel Desulfobacterota classes expand the metabolic and phylogenetic diversity of the phylum.</title>
        <authorList>
            <person name="Murphy C.L."/>
            <person name="Biggerstaff J."/>
            <person name="Eichhorn A."/>
            <person name="Ewing E."/>
            <person name="Shahan R."/>
            <person name="Soriano D."/>
            <person name="Stewart S."/>
            <person name="VanMol K."/>
            <person name="Walker R."/>
            <person name="Walters P."/>
            <person name="Elshahed M.S."/>
            <person name="Youssef N.H."/>
        </authorList>
    </citation>
    <scope>NUCLEOTIDE SEQUENCE</scope>
    <source>
        <strain evidence="1">Zod_Metabat.24</strain>
    </source>
</reference>
<organism evidence="1 2">
    <name type="scientific">Candidatus Zymogenus saltonus</name>
    <dbReference type="NCBI Taxonomy" id="2844893"/>
    <lineage>
        <taxon>Bacteria</taxon>
        <taxon>Deltaproteobacteria</taxon>
        <taxon>Candidatus Zymogenia</taxon>
        <taxon>Candidatus Zymogeniales</taxon>
        <taxon>Candidatus Zymogenaceae</taxon>
        <taxon>Candidatus Zymogenus</taxon>
    </lineage>
</organism>
<proteinExistence type="predicted"/>